<accession>A0A0L8FNE8</accession>
<protein>
    <submittedName>
        <fullName evidence="1">Uncharacterized protein</fullName>
    </submittedName>
</protein>
<name>A0A0L8FNE8_OCTBM</name>
<proteinExistence type="predicted"/>
<reference evidence="1" key="1">
    <citation type="submission" date="2015-07" db="EMBL/GenBank/DDBJ databases">
        <title>MeaNS - Measles Nucleotide Surveillance Program.</title>
        <authorList>
            <person name="Tran T."/>
            <person name="Druce J."/>
        </authorList>
    </citation>
    <scope>NUCLEOTIDE SEQUENCE</scope>
    <source>
        <strain evidence="1">UCB-OBI-ISO-001</strain>
        <tissue evidence="1">Gonad</tissue>
    </source>
</reference>
<dbReference type="EMBL" id="KQ428421">
    <property type="protein sequence ID" value="KOF66204.1"/>
    <property type="molecule type" value="Genomic_DNA"/>
</dbReference>
<dbReference type="AlphaFoldDB" id="A0A0L8FNE8"/>
<evidence type="ECO:0000313" key="1">
    <source>
        <dbReference type="EMBL" id="KOF66204.1"/>
    </source>
</evidence>
<gene>
    <name evidence="1" type="ORF">OCBIM_22013195mg</name>
</gene>
<sequence length="95" mass="10981">MVAPVAIQMNLHPTMNQDANDIMEAFKKFKQKSQLAFKSFLKGTIANEKISYILLWMGEKGLDLFNGWDMSESDCCNQDTLLEKFERHLEPIKKP</sequence>
<organism evidence="1">
    <name type="scientific">Octopus bimaculoides</name>
    <name type="common">California two-spotted octopus</name>
    <dbReference type="NCBI Taxonomy" id="37653"/>
    <lineage>
        <taxon>Eukaryota</taxon>
        <taxon>Metazoa</taxon>
        <taxon>Spiralia</taxon>
        <taxon>Lophotrochozoa</taxon>
        <taxon>Mollusca</taxon>
        <taxon>Cephalopoda</taxon>
        <taxon>Coleoidea</taxon>
        <taxon>Octopodiformes</taxon>
        <taxon>Octopoda</taxon>
        <taxon>Incirrata</taxon>
        <taxon>Octopodidae</taxon>
        <taxon>Octopus</taxon>
    </lineage>
</organism>